<organism evidence="1">
    <name type="scientific">bioreactor metagenome</name>
    <dbReference type="NCBI Taxonomy" id="1076179"/>
    <lineage>
        <taxon>unclassified sequences</taxon>
        <taxon>metagenomes</taxon>
        <taxon>ecological metagenomes</taxon>
    </lineage>
</organism>
<reference evidence="1" key="1">
    <citation type="submission" date="2019-08" db="EMBL/GenBank/DDBJ databases">
        <authorList>
            <person name="Kucharzyk K."/>
            <person name="Murdoch R.W."/>
            <person name="Higgins S."/>
            <person name="Loffler F."/>
        </authorList>
    </citation>
    <scope>NUCLEOTIDE SEQUENCE</scope>
</reference>
<proteinExistence type="predicted"/>
<dbReference type="EMBL" id="VSSQ01080297">
    <property type="protein sequence ID" value="MPN29547.1"/>
    <property type="molecule type" value="Genomic_DNA"/>
</dbReference>
<name>A0A645GRL1_9ZZZZ</name>
<comment type="caution">
    <text evidence="1">The sequence shown here is derived from an EMBL/GenBank/DDBJ whole genome shotgun (WGS) entry which is preliminary data.</text>
</comment>
<protein>
    <submittedName>
        <fullName evidence="1">Uncharacterized protein</fullName>
    </submittedName>
</protein>
<accession>A0A645GRL1</accession>
<evidence type="ECO:0000313" key="1">
    <source>
        <dbReference type="EMBL" id="MPN29547.1"/>
    </source>
</evidence>
<sequence>MLLADVFRCQYPRVGGERVHRRIDAHRRNLTGEGGGGIQVGEGGGGGGVGIVIRRDIDRLDRSDGAFFG</sequence>
<gene>
    <name evidence="1" type="ORF">SDC9_177000</name>
</gene>
<dbReference type="AlphaFoldDB" id="A0A645GRL1"/>